<dbReference type="SUPFAM" id="SSF53639">
    <property type="entry name" value="AraD/HMP-PK domain-like"/>
    <property type="match status" value="1"/>
</dbReference>
<feature type="binding site" evidence="6">
    <location>
        <position position="142"/>
    </location>
    <ligand>
        <name>Zn(2+)</name>
        <dbReference type="ChEBI" id="CHEBI:29105"/>
    </ligand>
</feature>
<dbReference type="STRING" id="84035.SAMN05660742_1193"/>
<organism evidence="8 9">
    <name type="scientific">Propionispira arboris</name>
    <dbReference type="NCBI Taxonomy" id="84035"/>
    <lineage>
        <taxon>Bacteria</taxon>
        <taxon>Bacillati</taxon>
        <taxon>Bacillota</taxon>
        <taxon>Negativicutes</taxon>
        <taxon>Selenomonadales</taxon>
        <taxon>Selenomonadaceae</taxon>
        <taxon>Propionispira</taxon>
    </lineage>
</organism>
<keyword evidence="5 6" id="KW-0684">Rhamnose metabolism</keyword>
<dbReference type="EC" id="4.1.2.19" evidence="6"/>
<dbReference type="Proteomes" id="UP000199662">
    <property type="component" value="Unassembled WGS sequence"/>
</dbReference>
<dbReference type="HAMAP" id="MF_00770">
    <property type="entry name" value="RhaD"/>
    <property type="match status" value="1"/>
</dbReference>
<dbReference type="InterPro" id="IPR013447">
    <property type="entry name" value="Rhamnulose-1-P_Aldolase"/>
</dbReference>
<name>A0A1H7C4W4_9FIRM</name>
<feature type="binding site" evidence="6">
    <location>
        <position position="140"/>
    </location>
    <ligand>
        <name>Zn(2+)</name>
        <dbReference type="ChEBI" id="CHEBI:29105"/>
    </ligand>
</feature>
<keyword evidence="1 6" id="KW-0963">Cytoplasm</keyword>
<feature type="active site" evidence="6">
    <location>
        <position position="116"/>
    </location>
</feature>
<gene>
    <name evidence="6" type="primary">rhaD</name>
    <name evidence="8" type="ORF">SAMN05660742_1193</name>
</gene>
<dbReference type="Gene3D" id="3.40.225.10">
    <property type="entry name" value="Class II aldolase/adducin N-terminal domain"/>
    <property type="match status" value="1"/>
</dbReference>
<comment type="subcellular location">
    <subcellularLocation>
        <location evidence="6">Cytoplasm</location>
    </subcellularLocation>
</comment>
<dbReference type="NCBIfam" id="NF002963">
    <property type="entry name" value="PRK03634.1"/>
    <property type="match status" value="1"/>
</dbReference>
<accession>A0A1H7C4W4</accession>
<evidence type="ECO:0000256" key="6">
    <source>
        <dbReference type="HAMAP-Rule" id="MF_00770"/>
    </source>
</evidence>
<evidence type="ECO:0000256" key="1">
    <source>
        <dbReference type="ARBA" id="ARBA00022490"/>
    </source>
</evidence>
<feature type="domain" description="Class II aldolase/adducin N-terminal" evidence="7">
    <location>
        <begin position="10"/>
        <end position="238"/>
    </location>
</feature>
<protein>
    <recommendedName>
        <fullName evidence="6">Rhamnulose-1-phosphate aldolase</fullName>
        <ecNumber evidence="6">4.1.2.19</ecNumber>
    </recommendedName>
</protein>
<dbReference type="EMBL" id="FNZK01000019">
    <property type="protein sequence ID" value="SEJ83627.1"/>
    <property type="molecule type" value="Genomic_DNA"/>
</dbReference>
<comment type="similarity">
    <text evidence="6">Belongs to the aldolase class II family. RhaD subfamily.</text>
</comment>
<keyword evidence="9" id="KW-1185">Reference proteome</keyword>
<evidence type="ECO:0000256" key="4">
    <source>
        <dbReference type="ARBA" id="ARBA00023239"/>
    </source>
</evidence>
<keyword evidence="2 6" id="KW-0479">Metal-binding</keyword>
<dbReference type="PANTHER" id="PTHR22789">
    <property type="entry name" value="FUCULOSE PHOSPHATE ALDOLASE"/>
    <property type="match status" value="1"/>
</dbReference>
<feature type="binding site" evidence="6">
    <location>
        <position position="211"/>
    </location>
    <ligand>
        <name>Zn(2+)</name>
        <dbReference type="ChEBI" id="CHEBI:29105"/>
    </ligand>
</feature>
<dbReference type="GO" id="GO:0005829">
    <property type="term" value="C:cytosol"/>
    <property type="evidence" value="ECO:0007669"/>
    <property type="project" value="TreeGrafter"/>
</dbReference>
<proteinExistence type="inferred from homology"/>
<comment type="catalytic activity">
    <reaction evidence="6">
        <text>L-rhamnulose 1-phosphate = (S)-lactaldehyde + dihydroxyacetone phosphate</text>
        <dbReference type="Rhea" id="RHEA:19689"/>
        <dbReference type="ChEBI" id="CHEBI:18041"/>
        <dbReference type="ChEBI" id="CHEBI:57642"/>
        <dbReference type="ChEBI" id="CHEBI:58313"/>
        <dbReference type="EC" id="4.1.2.19"/>
    </reaction>
</comment>
<comment type="cofactor">
    <cofactor evidence="6">
        <name>Zn(2+)</name>
        <dbReference type="ChEBI" id="CHEBI:29105"/>
    </cofactor>
    <text evidence="6">Binds 1 zinc ion per subunit.</text>
</comment>
<sequence length="272" mass="30464">MDILKAEFIKGFIRLTEDGFQKGWHERNGGNLSYRISIEEIDSVKENLKENHQWTRIGVAVPELAGEYFLVTGSGKYMRNVVLAPQDNIAIIKIDDHGLNYEVVWGVKNGGVPTSELSTHLANHSIKKQLSKGKNRVIYHAHTPNLMALTFVLPLEDKVFTRELWEMATENSIVFHQGIGVLPWMIAGSADIAEATASLMKKYDAVVWAYHGLFVAGNNLDEAFGLMDTIEKAAEIYSRVMSMGGKKHTITKENLLNLAESFSLKLPTEFLD</sequence>
<dbReference type="GO" id="GO:0008994">
    <property type="term" value="F:rhamnulose-1-phosphate aldolase activity"/>
    <property type="evidence" value="ECO:0007669"/>
    <property type="project" value="UniProtKB-UniRule"/>
</dbReference>
<dbReference type="SMART" id="SM01007">
    <property type="entry name" value="Aldolase_II"/>
    <property type="match status" value="1"/>
</dbReference>
<dbReference type="Pfam" id="PF00596">
    <property type="entry name" value="Aldolase_II"/>
    <property type="match status" value="1"/>
</dbReference>
<evidence type="ECO:0000259" key="7">
    <source>
        <dbReference type="SMART" id="SM01007"/>
    </source>
</evidence>
<evidence type="ECO:0000256" key="5">
    <source>
        <dbReference type="ARBA" id="ARBA00023308"/>
    </source>
</evidence>
<dbReference type="GO" id="GO:0046872">
    <property type="term" value="F:metal ion binding"/>
    <property type="evidence" value="ECO:0007669"/>
    <property type="project" value="UniProtKB-KW"/>
</dbReference>
<dbReference type="GO" id="GO:0019323">
    <property type="term" value="P:pentose catabolic process"/>
    <property type="evidence" value="ECO:0007669"/>
    <property type="project" value="TreeGrafter"/>
</dbReference>
<dbReference type="PANTHER" id="PTHR22789:SF16">
    <property type="entry name" value="RHAMNULOSE-1-PHOSPHATE ALDOLASE"/>
    <property type="match status" value="1"/>
</dbReference>
<evidence type="ECO:0000313" key="9">
    <source>
        <dbReference type="Proteomes" id="UP000199662"/>
    </source>
</evidence>
<dbReference type="UniPathway" id="UPA00541">
    <property type="reaction ID" value="UER00603"/>
</dbReference>
<keyword evidence="3 6" id="KW-0862">Zinc</keyword>
<dbReference type="InterPro" id="IPR036409">
    <property type="entry name" value="Aldolase_II/adducin_N_sf"/>
</dbReference>
<comment type="pathway">
    <text evidence="6">Carbohydrate degradation; L-rhamnose degradation; glycerone phosphate from L-rhamnose: step 3/3.</text>
</comment>
<evidence type="ECO:0000256" key="3">
    <source>
        <dbReference type="ARBA" id="ARBA00022833"/>
    </source>
</evidence>
<keyword evidence="4 6" id="KW-0456">Lyase</keyword>
<dbReference type="InterPro" id="IPR001303">
    <property type="entry name" value="Aldolase_II/adducin_N"/>
</dbReference>
<evidence type="ECO:0000313" key="8">
    <source>
        <dbReference type="EMBL" id="SEJ83627.1"/>
    </source>
</evidence>
<evidence type="ECO:0000256" key="2">
    <source>
        <dbReference type="ARBA" id="ARBA00022723"/>
    </source>
</evidence>
<comment type="function">
    <text evidence="6">Catalyzes the reversible cleavage of L-rhamnulose-1-phosphate to dihydroxyacetone phosphate (DHAP) and L-lactaldehyde.</text>
</comment>
<dbReference type="AlphaFoldDB" id="A0A1H7C4W4"/>
<dbReference type="GO" id="GO:0019301">
    <property type="term" value="P:rhamnose catabolic process"/>
    <property type="evidence" value="ECO:0007669"/>
    <property type="project" value="UniProtKB-UniRule"/>
</dbReference>
<dbReference type="RefSeq" id="WP_091834063.1">
    <property type="nucleotide sequence ID" value="NZ_FNZK01000019.1"/>
</dbReference>
<reference evidence="8 9" key="1">
    <citation type="submission" date="2016-10" db="EMBL/GenBank/DDBJ databases">
        <authorList>
            <person name="de Groot N.N."/>
        </authorList>
    </citation>
    <scope>NUCLEOTIDE SEQUENCE [LARGE SCALE GENOMIC DNA]</scope>
    <source>
        <strain evidence="8 9">DSM 2179</strain>
    </source>
</reference>
<dbReference type="InterPro" id="IPR050197">
    <property type="entry name" value="Aldolase_class_II_sugar_metab"/>
</dbReference>